<organism evidence="2 3">
    <name type="scientific">Vicia faba</name>
    <name type="common">Broad bean</name>
    <name type="synonym">Faba vulgaris</name>
    <dbReference type="NCBI Taxonomy" id="3906"/>
    <lineage>
        <taxon>Eukaryota</taxon>
        <taxon>Viridiplantae</taxon>
        <taxon>Streptophyta</taxon>
        <taxon>Embryophyta</taxon>
        <taxon>Tracheophyta</taxon>
        <taxon>Spermatophyta</taxon>
        <taxon>Magnoliopsida</taxon>
        <taxon>eudicotyledons</taxon>
        <taxon>Gunneridae</taxon>
        <taxon>Pentapetalae</taxon>
        <taxon>rosids</taxon>
        <taxon>fabids</taxon>
        <taxon>Fabales</taxon>
        <taxon>Fabaceae</taxon>
        <taxon>Papilionoideae</taxon>
        <taxon>50 kb inversion clade</taxon>
        <taxon>NPAAA clade</taxon>
        <taxon>Hologalegina</taxon>
        <taxon>IRL clade</taxon>
        <taxon>Fabeae</taxon>
        <taxon>Vicia</taxon>
    </lineage>
</organism>
<reference evidence="2 3" key="1">
    <citation type="submission" date="2023-01" db="EMBL/GenBank/DDBJ databases">
        <authorList>
            <person name="Kreplak J."/>
        </authorList>
    </citation>
    <scope>NUCLEOTIDE SEQUENCE [LARGE SCALE GENOMIC DNA]</scope>
</reference>
<feature type="domain" description="Integrase catalytic" evidence="1">
    <location>
        <begin position="47"/>
        <end position="213"/>
    </location>
</feature>
<dbReference type="InterPro" id="IPR012337">
    <property type="entry name" value="RNaseH-like_sf"/>
</dbReference>
<dbReference type="PANTHER" id="PTHR42648:SF21">
    <property type="entry name" value="CYSTEINE-RICH RLK (RECEPTOR-LIKE PROTEIN KINASE) 8"/>
    <property type="match status" value="1"/>
</dbReference>
<dbReference type="Pfam" id="PF25597">
    <property type="entry name" value="SH3_retrovirus"/>
    <property type="match status" value="1"/>
</dbReference>
<dbReference type="InterPro" id="IPR039537">
    <property type="entry name" value="Retrotran_Ty1/copia-like"/>
</dbReference>
<dbReference type="Gene3D" id="3.30.420.10">
    <property type="entry name" value="Ribonuclease H-like superfamily/Ribonuclease H"/>
    <property type="match status" value="1"/>
</dbReference>
<gene>
    <name evidence="2" type="ORF">VFH_I422120</name>
</gene>
<dbReference type="SUPFAM" id="SSF53098">
    <property type="entry name" value="Ribonuclease H-like"/>
    <property type="match status" value="1"/>
</dbReference>
<dbReference type="Pfam" id="PF00665">
    <property type="entry name" value="rve"/>
    <property type="match status" value="1"/>
</dbReference>
<evidence type="ECO:0000313" key="2">
    <source>
        <dbReference type="EMBL" id="CAI8590034.1"/>
    </source>
</evidence>
<dbReference type="Proteomes" id="UP001157006">
    <property type="component" value="Chromosome 1L"/>
</dbReference>
<keyword evidence="3" id="KW-1185">Reference proteome</keyword>
<dbReference type="InterPro" id="IPR036397">
    <property type="entry name" value="RNaseH_sf"/>
</dbReference>
<dbReference type="PROSITE" id="PS50994">
    <property type="entry name" value="INTEGRASE"/>
    <property type="match status" value="1"/>
</dbReference>
<name>A0AAV0YZP3_VICFA</name>
<dbReference type="PANTHER" id="PTHR42648">
    <property type="entry name" value="TRANSPOSASE, PUTATIVE-RELATED"/>
    <property type="match status" value="1"/>
</dbReference>
<dbReference type="GO" id="GO:0003676">
    <property type="term" value="F:nucleic acid binding"/>
    <property type="evidence" value="ECO:0007669"/>
    <property type="project" value="InterPro"/>
</dbReference>
<dbReference type="GO" id="GO:0015074">
    <property type="term" value="P:DNA integration"/>
    <property type="evidence" value="ECO:0007669"/>
    <property type="project" value="InterPro"/>
</dbReference>
<sequence>MRRISQINKLNMVRGLPNLKFNLDALCEACQKGKFAKPAFKSKNVVSTSKPLELLHIDLFGPVKTASVSGKKYGLVIVDDYSRWTWVKFLRHKDESHFVFVTFFNQVQNEKDLRIVKVRSDHGGEIENKYFELFFNDKGILHDFSCPRTPQQNGVIERKNRTLQEMARTMMNETNAAKIFWAEAINTTCYIQNRISIRPILEKTPYKLWKNRKPNISYFHPFGCTCFILNTKNYLNKFDSKAQKCIMLGYSERSRGYRVYNTETQIVEESINVRFDDKLDSQKSKQNEFLAGMEVELTGTEDKSSEALNRDNFSVELLLFLSS</sequence>
<evidence type="ECO:0000313" key="3">
    <source>
        <dbReference type="Proteomes" id="UP001157006"/>
    </source>
</evidence>
<protein>
    <recommendedName>
        <fullName evidence="1">Integrase catalytic domain-containing protein</fullName>
    </recommendedName>
</protein>
<dbReference type="InterPro" id="IPR057670">
    <property type="entry name" value="SH3_retrovirus"/>
</dbReference>
<dbReference type="AlphaFoldDB" id="A0AAV0YZP3"/>
<dbReference type="EMBL" id="OX451736">
    <property type="protein sequence ID" value="CAI8590034.1"/>
    <property type="molecule type" value="Genomic_DNA"/>
</dbReference>
<dbReference type="InterPro" id="IPR001584">
    <property type="entry name" value="Integrase_cat-core"/>
</dbReference>
<proteinExistence type="predicted"/>
<accession>A0AAV0YZP3</accession>
<evidence type="ECO:0000259" key="1">
    <source>
        <dbReference type="PROSITE" id="PS50994"/>
    </source>
</evidence>